<dbReference type="InterPro" id="IPR018392">
    <property type="entry name" value="LysM"/>
</dbReference>
<keyword evidence="1" id="KW-0472">Membrane</keyword>
<protein>
    <submittedName>
        <fullName evidence="3">LysM peptidoglycan-binding domain-containing protein</fullName>
    </submittedName>
</protein>
<gene>
    <name evidence="3" type="ORF">WMW72_11960</name>
</gene>
<feature type="transmembrane region" description="Helical" evidence="1">
    <location>
        <begin position="30"/>
        <end position="52"/>
    </location>
</feature>
<name>A0ABU9DIF2_9BACL</name>
<dbReference type="SMART" id="SM00257">
    <property type="entry name" value="LysM"/>
    <property type="match status" value="1"/>
</dbReference>
<keyword evidence="4" id="KW-1185">Reference proteome</keyword>
<keyword evidence="1" id="KW-0812">Transmembrane</keyword>
<evidence type="ECO:0000313" key="3">
    <source>
        <dbReference type="EMBL" id="MEK8128621.1"/>
    </source>
</evidence>
<dbReference type="RefSeq" id="WP_341415698.1">
    <property type="nucleotide sequence ID" value="NZ_JBBPCC010000006.1"/>
</dbReference>
<keyword evidence="1" id="KW-1133">Transmembrane helix</keyword>
<sequence length="118" mass="12782">MIQSIPFHEVAYSSSKRQPMPAANNRRSRLVVLSAVLAGLLLAAGFITMLFGNADAYAADPQPASHAFIVVNSGDTLWGIASEFKSPKADIKEYIYEIKKLNGMKNSSLMAGQKLLIP</sequence>
<dbReference type="PROSITE" id="PS51782">
    <property type="entry name" value="LYSM"/>
    <property type="match status" value="1"/>
</dbReference>
<dbReference type="SUPFAM" id="SSF54106">
    <property type="entry name" value="LysM domain"/>
    <property type="match status" value="1"/>
</dbReference>
<evidence type="ECO:0000313" key="4">
    <source>
        <dbReference type="Proteomes" id="UP001469365"/>
    </source>
</evidence>
<accession>A0ABU9DIF2</accession>
<dbReference type="InterPro" id="IPR036779">
    <property type="entry name" value="LysM_dom_sf"/>
</dbReference>
<organism evidence="3 4">
    <name type="scientific">Paenibacillus filicis</name>
    <dbReference type="NCBI Taxonomy" id="669464"/>
    <lineage>
        <taxon>Bacteria</taxon>
        <taxon>Bacillati</taxon>
        <taxon>Bacillota</taxon>
        <taxon>Bacilli</taxon>
        <taxon>Bacillales</taxon>
        <taxon>Paenibacillaceae</taxon>
        <taxon>Paenibacillus</taxon>
    </lineage>
</organism>
<dbReference type="Gene3D" id="3.10.350.10">
    <property type="entry name" value="LysM domain"/>
    <property type="match status" value="1"/>
</dbReference>
<feature type="domain" description="LysM" evidence="2">
    <location>
        <begin position="67"/>
        <end position="117"/>
    </location>
</feature>
<comment type="caution">
    <text evidence="3">The sequence shown here is derived from an EMBL/GenBank/DDBJ whole genome shotgun (WGS) entry which is preliminary data.</text>
</comment>
<dbReference type="Proteomes" id="UP001469365">
    <property type="component" value="Unassembled WGS sequence"/>
</dbReference>
<dbReference type="CDD" id="cd00118">
    <property type="entry name" value="LysM"/>
    <property type="match status" value="1"/>
</dbReference>
<evidence type="ECO:0000256" key="1">
    <source>
        <dbReference type="SAM" id="Phobius"/>
    </source>
</evidence>
<dbReference type="Pfam" id="PF01476">
    <property type="entry name" value="LysM"/>
    <property type="match status" value="1"/>
</dbReference>
<dbReference type="EMBL" id="JBBPCC010000006">
    <property type="protein sequence ID" value="MEK8128621.1"/>
    <property type="molecule type" value="Genomic_DNA"/>
</dbReference>
<proteinExistence type="predicted"/>
<evidence type="ECO:0000259" key="2">
    <source>
        <dbReference type="PROSITE" id="PS51782"/>
    </source>
</evidence>
<reference evidence="3 4" key="1">
    <citation type="submission" date="2024-04" db="EMBL/GenBank/DDBJ databases">
        <title>draft genome sequnece of Paenibacillus filicis.</title>
        <authorList>
            <person name="Kim D.-U."/>
        </authorList>
    </citation>
    <scope>NUCLEOTIDE SEQUENCE [LARGE SCALE GENOMIC DNA]</scope>
    <source>
        <strain evidence="3 4">KACC14197</strain>
    </source>
</reference>